<feature type="domain" description="Cupin type-2" evidence="1">
    <location>
        <begin position="25"/>
        <end position="95"/>
    </location>
</feature>
<protein>
    <recommendedName>
        <fullName evidence="1">Cupin type-2 domain-containing protein</fullName>
    </recommendedName>
</protein>
<reference evidence="3" key="1">
    <citation type="journal article" date="2019" name="Int. J. Syst. Evol. Microbiol.">
        <title>The Global Catalogue of Microorganisms (GCM) 10K type strain sequencing project: providing services to taxonomists for standard genome sequencing and annotation.</title>
        <authorList>
            <consortium name="The Broad Institute Genomics Platform"/>
            <consortium name="The Broad Institute Genome Sequencing Center for Infectious Disease"/>
            <person name="Wu L."/>
            <person name="Ma J."/>
        </authorList>
    </citation>
    <scope>NUCLEOTIDE SEQUENCE [LARGE SCALE GENOMIC DNA]</scope>
    <source>
        <strain evidence="3">CCM 7282</strain>
    </source>
</reference>
<dbReference type="SUPFAM" id="SSF51182">
    <property type="entry name" value="RmlC-like cupins"/>
    <property type="match status" value="1"/>
</dbReference>
<dbReference type="EMBL" id="BMCJ01000003">
    <property type="protein sequence ID" value="GGC89179.1"/>
    <property type="molecule type" value="Genomic_DNA"/>
</dbReference>
<evidence type="ECO:0000313" key="2">
    <source>
        <dbReference type="EMBL" id="GGC89179.1"/>
    </source>
</evidence>
<dbReference type="InterPro" id="IPR014710">
    <property type="entry name" value="RmlC-like_jellyroll"/>
</dbReference>
<dbReference type="Gene3D" id="2.60.120.10">
    <property type="entry name" value="Jelly Rolls"/>
    <property type="match status" value="1"/>
</dbReference>
<organism evidence="2 3">
    <name type="scientific">Thalassobacillus devorans</name>
    <dbReference type="NCBI Taxonomy" id="279813"/>
    <lineage>
        <taxon>Bacteria</taxon>
        <taxon>Bacillati</taxon>
        <taxon>Bacillota</taxon>
        <taxon>Bacilli</taxon>
        <taxon>Bacillales</taxon>
        <taxon>Bacillaceae</taxon>
        <taxon>Thalassobacillus</taxon>
    </lineage>
</organism>
<dbReference type="InterPro" id="IPR013096">
    <property type="entry name" value="Cupin_2"/>
</dbReference>
<evidence type="ECO:0000313" key="3">
    <source>
        <dbReference type="Proteomes" id="UP000619534"/>
    </source>
</evidence>
<name>A0ABQ1P1I5_9BACI</name>
<evidence type="ECO:0000259" key="1">
    <source>
        <dbReference type="Pfam" id="PF07883"/>
    </source>
</evidence>
<sequence>MEVKKYEQDIKGLQTLFQNEVKFGLVNIQPGERVPGTGLSNHNEDEYSYIIEGSIEGECGGHRFKASEGEATFIPSGEQHWAVNNSDKVCRIVWTLVKP</sequence>
<comment type="caution">
    <text evidence="2">The sequence shown here is derived from an EMBL/GenBank/DDBJ whole genome shotgun (WGS) entry which is preliminary data.</text>
</comment>
<dbReference type="RefSeq" id="WP_062445978.1">
    <property type="nucleotide sequence ID" value="NZ_BMCJ01000003.1"/>
</dbReference>
<proteinExistence type="predicted"/>
<accession>A0ABQ1P1I5</accession>
<keyword evidence="3" id="KW-1185">Reference proteome</keyword>
<gene>
    <name evidence="2" type="ORF">GCM10007216_19950</name>
</gene>
<dbReference type="Pfam" id="PF07883">
    <property type="entry name" value="Cupin_2"/>
    <property type="match status" value="1"/>
</dbReference>
<dbReference type="Proteomes" id="UP000619534">
    <property type="component" value="Unassembled WGS sequence"/>
</dbReference>
<dbReference type="InterPro" id="IPR011051">
    <property type="entry name" value="RmlC_Cupin_sf"/>
</dbReference>